<name>A0A395JLY3_9GAMM</name>
<dbReference type="InterPro" id="IPR010559">
    <property type="entry name" value="Sig_transdc_His_kin_internal"/>
</dbReference>
<feature type="transmembrane region" description="Helical" evidence="1">
    <location>
        <begin position="94"/>
        <end position="112"/>
    </location>
</feature>
<feature type="transmembrane region" description="Helical" evidence="1">
    <location>
        <begin position="22"/>
        <end position="43"/>
    </location>
</feature>
<dbReference type="EMBL" id="QNRT01000001">
    <property type="protein sequence ID" value="RBP52654.1"/>
    <property type="molecule type" value="Genomic_DNA"/>
</dbReference>
<dbReference type="GO" id="GO:0000155">
    <property type="term" value="F:phosphorelay sensor kinase activity"/>
    <property type="evidence" value="ECO:0007669"/>
    <property type="project" value="InterPro"/>
</dbReference>
<keyword evidence="1" id="KW-0812">Transmembrane</keyword>
<feature type="domain" description="Signal transduction histidine kinase internal region" evidence="2">
    <location>
        <begin position="125"/>
        <end position="203"/>
    </location>
</feature>
<comment type="caution">
    <text evidence="3">The sequence shown here is derived from an EMBL/GenBank/DDBJ whole genome shotgun (WGS) entry which is preliminary data.</text>
</comment>
<dbReference type="Proteomes" id="UP000253083">
    <property type="component" value="Unassembled WGS sequence"/>
</dbReference>
<proteinExistence type="predicted"/>
<dbReference type="GO" id="GO:0016020">
    <property type="term" value="C:membrane"/>
    <property type="evidence" value="ECO:0007669"/>
    <property type="project" value="InterPro"/>
</dbReference>
<evidence type="ECO:0000256" key="1">
    <source>
        <dbReference type="SAM" id="Phobius"/>
    </source>
</evidence>
<dbReference type="InterPro" id="IPR050640">
    <property type="entry name" value="Bact_2-comp_sensor_kinase"/>
</dbReference>
<dbReference type="Gene3D" id="3.30.565.10">
    <property type="entry name" value="Histidine kinase-like ATPase, C-terminal domain"/>
    <property type="match status" value="1"/>
</dbReference>
<dbReference type="PANTHER" id="PTHR34220">
    <property type="entry name" value="SENSOR HISTIDINE KINASE YPDA"/>
    <property type="match status" value="1"/>
</dbReference>
<keyword evidence="4" id="KW-1185">Reference proteome</keyword>
<dbReference type="AlphaFoldDB" id="A0A395JLY3"/>
<accession>A0A395JLY3</accession>
<feature type="transmembrane region" description="Helical" evidence="1">
    <location>
        <begin position="52"/>
        <end position="74"/>
    </location>
</feature>
<dbReference type="SUPFAM" id="SSF55874">
    <property type="entry name" value="ATPase domain of HSP90 chaperone/DNA topoisomerase II/histidine kinase"/>
    <property type="match status" value="1"/>
</dbReference>
<dbReference type="InterPro" id="IPR036890">
    <property type="entry name" value="HATPase_C_sf"/>
</dbReference>
<organism evidence="3 4">
    <name type="scientific">Arenicella xantha</name>
    <dbReference type="NCBI Taxonomy" id="644221"/>
    <lineage>
        <taxon>Bacteria</taxon>
        <taxon>Pseudomonadati</taxon>
        <taxon>Pseudomonadota</taxon>
        <taxon>Gammaproteobacteria</taxon>
        <taxon>Arenicellales</taxon>
        <taxon>Arenicellaceae</taxon>
        <taxon>Arenicella</taxon>
    </lineage>
</organism>
<evidence type="ECO:0000259" key="2">
    <source>
        <dbReference type="Pfam" id="PF06580"/>
    </source>
</evidence>
<reference evidence="3 4" key="1">
    <citation type="submission" date="2018-06" db="EMBL/GenBank/DDBJ databases">
        <title>Genomic Encyclopedia of Type Strains, Phase IV (KMG-IV): sequencing the most valuable type-strain genomes for metagenomic binning, comparative biology and taxonomic classification.</title>
        <authorList>
            <person name="Goeker M."/>
        </authorList>
    </citation>
    <scope>NUCLEOTIDE SEQUENCE [LARGE SCALE GENOMIC DNA]</scope>
    <source>
        <strain evidence="3 4">DSM 24032</strain>
    </source>
</reference>
<dbReference type="PANTHER" id="PTHR34220:SF7">
    <property type="entry name" value="SENSOR HISTIDINE KINASE YPDA"/>
    <property type="match status" value="1"/>
</dbReference>
<evidence type="ECO:0000313" key="4">
    <source>
        <dbReference type="Proteomes" id="UP000253083"/>
    </source>
</evidence>
<dbReference type="Pfam" id="PF06580">
    <property type="entry name" value="His_kinase"/>
    <property type="match status" value="1"/>
</dbReference>
<dbReference type="InParanoid" id="A0A395JLY3"/>
<gene>
    <name evidence="3" type="ORF">DFR28_10136</name>
</gene>
<sequence>MTQLVISVVWLSQTTTPKWQEFATWSLYAQWIVIGDCFFLCLLREVIAKRKFAIGALTVVAVCNASVLVVELASQYALSGPYSTQIDFWRVARLMLASTIVCLLLIRFFVLLDTLNERSQAEAQARIQALQMRIQPHFLFNSLTTISELVATQPDSAEKAIGSLSMLFRAGLENERKRHTLESEINLCQRYSELERWRYEDRLTITWQCGVNDPSAWGVPKLILQPLIENAILHGVESDGTINITVDIRESARHLSLMIENGKGESTMLHKGHGIGLANIRERLFVLYDDQQHVKVVDKDQKYSVIIRFPKQALS</sequence>
<protein>
    <submittedName>
        <fullName evidence="3">Two-component system sensor histidine kinase AlgZ</fullName>
    </submittedName>
</protein>
<evidence type="ECO:0000313" key="3">
    <source>
        <dbReference type="EMBL" id="RBP52654.1"/>
    </source>
</evidence>
<keyword evidence="3" id="KW-0418">Kinase</keyword>
<keyword evidence="1" id="KW-1133">Transmembrane helix</keyword>
<keyword evidence="1" id="KW-0472">Membrane</keyword>
<keyword evidence="3" id="KW-0808">Transferase</keyword>